<proteinExistence type="predicted"/>
<feature type="chain" id="PRO_5038925762" description="YhfM-like domain-containing protein" evidence="1">
    <location>
        <begin position="20"/>
        <end position="126"/>
    </location>
</feature>
<gene>
    <name evidence="3" type="ORF">Cdeb_02559</name>
</gene>
<dbReference type="EMBL" id="AZRV01000003">
    <property type="protein sequence ID" value="RKO63759.1"/>
    <property type="molecule type" value="Genomic_DNA"/>
</dbReference>
<evidence type="ECO:0000313" key="4">
    <source>
        <dbReference type="Proteomes" id="UP000286235"/>
    </source>
</evidence>
<dbReference type="AlphaFoldDB" id="A0A420VJD0"/>
<protein>
    <recommendedName>
        <fullName evidence="2">YhfM-like domain-containing protein</fullName>
    </recommendedName>
</protein>
<dbReference type="InterPro" id="IPR058780">
    <property type="entry name" value="YhfM-like_dom"/>
</dbReference>
<comment type="caution">
    <text evidence="3">The sequence shown here is derived from an EMBL/GenBank/DDBJ whole genome shotgun (WGS) entry which is preliminary data.</text>
</comment>
<keyword evidence="1" id="KW-0732">Signal</keyword>
<dbReference type="PROSITE" id="PS51257">
    <property type="entry name" value="PROKAR_LIPOPROTEIN"/>
    <property type="match status" value="1"/>
</dbReference>
<keyword evidence="4" id="KW-1185">Reference proteome</keyword>
<reference evidence="3 4" key="1">
    <citation type="submission" date="2013-12" db="EMBL/GenBank/DDBJ databases">
        <title>Genome and proteome characterization of Caldibacillus debilis GB1 derived from a cellulolytic aero-tolerant co-culture.</title>
        <authorList>
            <person name="Wushke S.T."/>
            <person name="Zhang X."/>
            <person name="Fristensky B."/>
            <person name="Wilkins J.A."/>
            <person name="Levin D.B."/>
            <person name="Sparling R."/>
        </authorList>
    </citation>
    <scope>NUCLEOTIDE SEQUENCE [LARGE SCALE GENOMIC DNA]</scope>
    <source>
        <strain evidence="3 4">GB1</strain>
    </source>
</reference>
<evidence type="ECO:0000256" key="1">
    <source>
        <dbReference type="SAM" id="SignalP"/>
    </source>
</evidence>
<feature type="signal peptide" evidence="1">
    <location>
        <begin position="1"/>
        <end position="19"/>
    </location>
</feature>
<organism evidence="3 4">
    <name type="scientific">Caldibacillus debilis GB1</name>
    <dbReference type="NCBI Taxonomy" id="1339248"/>
    <lineage>
        <taxon>Bacteria</taxon>
        <taxon>Bacillati</taxon>
        <taxon>Bacillota</taxon>
        <taxon>Bacilli</taxon>
        <taxon>Bacillales</taxon>
        <taxon>Bacillaceae</taxon>
        <taxon>Caldibacillus</taxon>
    </lineage>
</organism>
<dbReference type="Proteomes" id="UP000286235">
    <property type="component" value="Unassembled WGS sequence"/>
</dbReference>
<feature type="domain" description="YhfM-like" evidence="2">
    <location>
        <begin position="36"/>
        <end position="124"/>
    </location>
</feature>
<evidence type="ECO:0000259" key="2">
    <source>
        <dbReference type="Pfam" id="PF26353"/>
    </source>
</evidence>
<evidence type="ECO:0000313" key="3">
    <source>
        <dbReference type="EMBL" id="RKO63759.1"/>
    </source>
</evidence>
<name>A0A420VJD0_9BACI</name>
<dbReference type="Pfam" id="PF26353">
    <property type="entry name" value="YhfM"/>
    <property type="match status" value="1"/>
</dbReference>
<sequence length="126" mass="14294" precursor="true">MKIKMIMALFLCACFSLTACSSSSSSDGPTEIRVHEMISFSKAKENALKTITDPEEIEQIEKTFHNAKKQSGIVDVTDPQYKVDLENESYYLWFNKDGTAVIMNTKDTHTIFKIDSADELEEMIQN</sequence>
<accession>A0A420VJD0</accession>